<proteinExistence type="predicted"/>
<dbReference type="RefSeq" id="WP_203923062.1">
    <property type="nucleotide sequence ID" value="NZ_BONZ01000083.1"/>
</dbReference>
<sequence>MRVRRRAAGLPDNRPCGYLLFGLPYERMAQNARKRGSDVDQIPGRQSHQLVGPDAVTAVPTKGRPIG</sequence>
<comment type="caution">
    <text evidence="2">The sequence shown here is derived from an EMBL/GenBank/DDBJ whole genome shotgun (WGS) entry which is preliminary data.</text>
</comment>
<dbReference type="EMBL" id="BONZ01000083">
    <property type="protein sequence ID" value="GIH19607.1"/>
    <property type="molecule type" value="Genomic_DNA"/>
</dbReference>
<organism evidence="2 3">
    <name type="scientific">Rugosimonospora africana</name>
    <dbReference type="NCBI Taxonomy" id="556532"/>
    <lineage>
        <taxon>Bacteria</taxon>
        <taxon>Bacillati</taxon>
        <taxon>Actinomycetota</taxon>
        <taxon>Actinomycetes</taxon>
        <taxon>Micromonosporales</taxon>
        <taxon>Micromonosporaceae</taxon>
        <taxon>Rugosimonospora</taxon>
    </lineage>
</organism>
<feature type="region of interest" description="Disordered" evidence="1">
    <location>
        <begin position="32"/>
        <end position="67"/>
    </location>
</feature>
<keyword evidence="3" id="KW-1185">Reference proteome</keyword>
<gene>
    <name evidence="2" type="ORF">Raf01_77790</name>
</gene>
<evidence type="ECO:0000313" key="3">
    <source>
        <dbReference type="Proteomes" id="UP000642748"/>
    </source>
</evidence>
<dbReference type="Proteomes" id="UP000642748">
    <property type="component" value="Unassembled WGS sequence"/>
</dbReference>
<evidence type="ECO:0000313" key="2">
    <source>
        <dbReference type="EMBL" id="GIH19607.1"/>
    </source>
</evidence>
<protein>
    <submittedName>
        <fullName evidence="2">Uncharacterized protein</fullName>
    </submittedName>
</protein>
<accession>A0A8J3R0X6</accession>
<dbReference type="AlphaFoldDB" id="A0A8J3R0X6"/>
<reference evidence="2" key="1">
    <citation type="submission" date="2021-01" db="EMBL/GenBank/DDBJ databases">
        <title>Whole genome shotgun sequence of Rugosimonospora africana NBRC 104875.</title>
        <authorList>
            <person name="Komaki H."/>
            <person name="Tamura T."/>
        </authorList>
    </citation>
    <scope>NUCLEOTIDE SEQUENCE</scope>
    <source>
        <strain evidence="2">NBRC 104875</strain>
    </source>
</reference>
<evidence type="ECO:0000256" key="1">
    <source>
        <dbReference type="SAM" id="MobiDB-lite"/>
    </source>
</evidence>
<name>A0A8J3R0X6_9ACTN</name>